<dbReference type="InterPro" id="IPR051053">
    <property type="entry name" value="ECH/Chromodomain_protein"/>
</dbReference>
<dbReference type="EMBL" id="QUQO01000001">
    <property type="protein sequence ID" value="RFB04574.1"/>
    <property type="molecule type" value="Genomic_DNA"/>
</dbReference>
<evidence type="ECO:0000313" key="5">
    <source>
        <dbReference type="Proteomes" id="UP000264589"/>
    </source>
</evidence>
<dbReference type="CDD" id="cd06558">
    <property type="entry name" value="crotonase-like"/>
    <property type="match status" value="1"/>
</dbReference>
<dbReference type="InterPro" id="IPR001753">
    <property type="entry name" value="Enoyl-CoA_hydra/iso"/>
</dbReference>
<gene>
    <name evidence="4" type="ORF">DX908_04330</name>
</gene>
<dbReference type="Proteomes" id="UP000264589">
    <property type="component" value="Unassembled WGS sequence"/>
</dbReference>
<evidence type="ECO:0000256" key="3">
    <source>
        <dbReference type="ARBA" id="ARBA00023235"/>
    </source>
</evidence>
<comment type="subcellular location">
    <subcellularLocation>
        <location evidence="1">Peroxisome</location>
    </subcellularLocation>
</comment>
<reference evidence="4 5" key="1">
    <citation type="submission" date="2018-08" db="EMBL/GenBank/DDBJ databases">
        <title>Parvularcula sp. SM1705, isolated from surface water of the South Sea China.</title>
        <authorList>
            <person name="Sun L."/>
        </authorList>
    </citation>
    <scope>NUCLEOTIDE SEQUENCE [LARGE SCALE GENOMIC DNA]</scope>
    <source>
        <strain evidence="4 5">SM1705</strain>
    </source>
</reference>
<proteinExistence type="predicted"/>
<name>A0A371RGI4_9PROT</name>
<sequence>MPVSAMTSFMIGISPGGVERRPCRKLRSPSMAEHILETLESGVLHLRFNREDKKNAITNEMYAALASGFARAAEDDDVRAVMLEGGDEIFTAGNDLSAFAGAPNLTGDEKPPVWQFIENVANCPVPVVAAVSGLAIGIGSTILLHCDLVYADDSAVFHMPFTDLATVPEAGASYILPRRFGRQIAGEFLLLSEKVSARRAYDMGLVNEVIQGDVRLHAKLVAERLAEKPPKALQKAKALMFGKQKALHEHIPVEMEAFAKCLQSEEMQAVIMKMMMKK</sequence>
<dbReference type="AlphaFoldDB" id="A0A371RGI4"/>
<dbReference type="PANTHER" id="PTHR43684">
    <property type="match status" value="1"/>
</dbReference>
<keyword evidence="2" id="KW-0576">Peroxisome</keyword>
<keyword evidence="5" id="KW-1185">Reference proteome</keyword>
<accession>A0A371RGI4</accession>
<protein>
    <submittedName>
        <fullName evidence="4">Enoyl-CoA hydratase</fullName>
    </submittedName>
</protein>
<dbReference type="InParanoid" id="A0A371RGI4"/>
<dbReference type="Pfam" id="PF00378">
    <property type="entry name" value="ECH_1"/>
    <property type="match status" value="1"/>
</dbReference>
<dbReference type="SUPFAM" id="SSF52096">
    <property type="entry name" value="ClpP/crotonase"/>
    <property type="match status" value="1"/>
</dbReference>
<dbReference type="InterPro" id="IPR029045">
    <property type="entry name" value="ClpP/crotonase-like_dom_sf"/>
</dbReference>
<dbReference type="PANTHER" id="PTHR43684:SF1">
    <property type="entry name" value="ENOYL-COA DELTA ISOMERASE 2"/>
    <property type="match status" value="1"/>
</dbReference>
<evidence type="ECO:0000256" key="2">
    <source>
        <dbReference type="ARBA" id="ARBA00023140"/>
    </source>
</evidence>
<dbReference type="Gene3D" id="3.90.226.10">
    <property type="entry name" value="2-enoyl-CoA Hydratase, Chain A, domain 1"/>
    <property type="match status" value="1"/>
</dbReference>
<evidence type="ECO:0000256" key="1">
    <source>
        <dbReference type="ARBA" id="ARBA00004275"/>
    </source>
</evidence>
<dbReference type="GO" id="GO:0004165">
    <property type="term" value="F:delta(3)-delta(2)-enoyl-CoA isomerase activity"/>
    <property type="evidence" value="ECO:0007669"/>
    <property type="project" value="UniProtKB-ARBA"/>
</dbReference>
<keyword evidence="3" id="KW-0413">Isomerase</keyword>
<organism evidence="4 5">
    <name type="scientific">Parvularcula marina</name>
    <dbReference type="NCBI Taxonomy" id="2292771"/>
    <lineage>
        <taxon>Bacteria</taxon>
        <taxon>Pseudomonadati</taxon>
        <taxon>Pseudomonadota</taxon>
        <taxon>Alphaproteobacteria</taxon>
        <taxon>Parvularculales</taxon>
        <taxon>Parvularculaceae</taxon>
        <taxon>Parvularcula</taxon>
    </lineage>
</organism>
<evidence type="ECO:0000313" key="4">
    <source>
        <dbReference type="EMBL" id="RFB04574.1"/>
    </source>
</evidence>
<comment type="caution">
    <text evidence="4">The sequence shown here is derived from an EMBL/GenBank/DDBJ whole genome shotgun (WGS) entry which is preliminary data.</text>
</comment>